<gene>
    <name evidence="1" type="ORF">ACFOYY_41460</name>
</gene>
<dbReference type="EMBL" id="JBHSBC010000065">
    <property type="protein sequence ID" value="MFC3986658.1"/>
    <property type="molecule type" value="Genomic_DNA"/>
</dbReference>
<sequence>MPALGHVPDERISAVPLRTYTAAHRTVLAIHREGNANPVLGDFLTALRQAVPQDADHLLAL</sequence>
<evidence type="ECO:0000313" key="1">
    <source>
        <dbReference type="EMBL" id="MFC3986658.1"/>
    </source>
</evidence>
<evidence type="ECO:0000313" key="2">
    <source>
        <dbReference type="Proteomes" id="UP001595698"/>
    </source>
</evidence>
<accession>A0ABV8FGN7</accession>
<dbReference type="Proteomes" id="UP001595698">
    <property type="component" value="Unassembled WGS sequence"/>
</dbReference>
<keyword evidence="2" id="KW-1185">Reference proteome</keyword>
<proteinExistence type="predicted"/>
<name>A0ABV8FGN7_9ACTN</name>
<reference evidence="2" key="1">
    <citation type="journal article" date="2019" name="Int. J. Syst. Evol. Microbiol.">
        <title>The Global Catalogue of Microorganisms (GCM) 10K type strain sequencing project: providing services to taxonomists for standard genome sequencing and annotation.</title>
        <authorList>
            <consortium name="The Broad Institute Genomics Platform"/>
            <consortium name="The Broad Institute Genome Sequencing Center for Infectious Disease"/>
            <person name="Wu L."/>
            <person name="Ma J."/>
        </authorList>
    </citation>
    <scope>NUCLEOTIDE SEQUENCE [LARGE SCALE GENOMIC DNA]</scope>
    <source>
        <strain evidence="2">TBRC 7912</strain>
    </source>
</reference>
<protein>
    <recommendedName>
        <fullName evidence="3">LysR substrate binding domain-containing protein</fullName>
    </recommendedName>
</protein>
<comment type="caution">
    <text evidence="1">The sequence shown here is derived from an EMBL/GenBank/DDBJ whole genome shotgun (WGS) entry which is preliminary data.</text>
</comment>
<dbReference type="RefSeq" id="WP_362785160.1">
    <property type="nucleotide sequence ID" value="NZ_JBHSBC010000065.1"/>
</dbReference>
<evidence type="ECO:0008006" key="3">
    <source>
        <dbReference type="Google" id="ProtNLM"/>
    </source>
</evidence>
<organism evidence="1 2">
    <name type="scientific">Streptosporangium jomthongense</name>
    <dbReference type="NCBI Taxonomy" id="1193683"/>
    <lineage>
        <taxon>Bacteria</taxon>
        <taxon>Bacillati</taxon>
        <taxon>Actinomycetota</taxon>
        <taxon>Actinomycetes</taxon>
        <taxon>Streptosporangiales</taxon>
        <taxon>Streptosporangiaceae</taxon>
        <taxon>Streptosporangium</taxon>
    </lineage>
</organism>